<evidence type="ECO:0000259" key="3">
    <source>
        <dbReference type="Pfam" id="PF09794"/>
    </source>
</evidence>
<protein>
    <submittedName>
        <fullName evidence="4">MORN repeat protein, putative</fullName>
    </submittedName>
</protein>
<dbReference type="EMBL" id="LT969428">
    <property type="protein sequence ID" value="SOV11854.1"/>
    <property type="molecule type" value="Genomic_DNA"/>
</dbReference>
<dbReference type="PANTHER" id="PTHR23084">
    <property type="entry name" value="PHOSPHATIDYLINOSITOL-4-PHOSPHATE 5-KINASE RELATED"/>
    <property type="match status" value="1"/>
</dbReference>
<feature type="region of interest" description="Disordered" evidence="2">
    <location>
        <begin position="1"/>
        <end position="22"/>
    </location>
</feature>
<dbReference type="SMART" id="SM00698">
    <property type="entry name" value="MORN"/>
    <property type="match status" value="6"/>
</dbReference>
<evidence type="ECO:0000256" key="1">
    <source>
        <dbReference type="ARBA" id="ARBA00022737"/>
    </source>
</evidence>
<feature type="domain" description="AVL9/DENND6" evidence="3">
    <location>
        <begin position="192"/>
        <end position="441"/>
    </location>
</feature>
<dbReference type="Pfam" id="PF02493">
    <property type="entry name" value="MORN"/>
    <property type="match status" value="6"/>
</dbReference>
<accession>A0ABY1UIM1</accession>
<dbReference type="InterPro" id="IPR003409">
    <property type="entry name" value="MORN"/>
</dbReference>
<dbReference type="Pfam" id="PF09794">
    <property type="entry name" value="Avl9"/>
    <property type="match status" value="1"/>
</dbReference>
<keyword evidence="5" id="KW-1185">Reference proteome</keyword>
<proteinExistence type="predicted"/>
<name>A0ABY1UIM1_9APIC</name>
<dbReference type="Proteomes" id="UP000831156">
    <property type="component" value="Chromosome 5"/>
</dbReference>
<keyword evidence="1" id="KW-0677">Repeat</keyword>
<dbReference type="Gene3D" id="2.20.110.10">
    <property type="entry name" value="Histone H3 K4-specific methyltransferase SET7/9 N-terminal domain"/>
    <property type="match status" value="3"/>
</dbReference>
<evidence type="ECO:0000256" key="2">
    <source>
        <dbReference type="SAM" id="MobiDB-lite"/>
    </source>
</evidence>
<organism evidence="4 5">
    <name type="scientific">Plasmodium gaboni</name>
    <dbReference type="NCBI Taxonomy" id="647221"/>
    <lineage>
        <taxon>Eukaryota</taxon>
        <taxon>Sar</taxon>
        <taxon>Alveolata</taxon>
        <taxon>Apicomplexa</taxon>
        <taxon>Aconoidasida</taxon>
        <taxon>Haemosporida</taxon>
        <taxon>Plasmodiidae</taxon>
        <taxon>Plasmodium</taxon>
        <taxon>Plasmodium (Laverania)</taxon>
    </lineage>
</organism>
<gene>
    <name evidence="4" type="ORF">PGABG01_0510200</name>
</gene>
<reference evidence="4" key="1">
    <citation type="submission" date="2016-09" db="EMBL/GenBank/DDBJ databases">
        <authorList>
            <consortium name="Pathogen Informatics"/>
            <person name="Sun Q."/>
            <person name="Inoue M."/>
        </authorList>
    </citation>
    <scope>NUCLEOTIDE SEQUENCE</scope>
</reference>
<dbReference type="SUPFAM" id="SSF82185">
    <property type="entry name" value="Histone H3 K4-specific methyltransferase SET7/9 N-terminal domain"/>
    <property type="match status" value="3"/>
</dbReference>
<evidence type="ECO:0000313" key="5">
    <source>
        <dbReference type="Proteomes" id="UP000831156"/>
    </source>
</evidence>
<dbReference type="InterPro" id="IPR018307">
    <property type="entry name" value="ABL9/DENND6_dom"/>
</dbReference>
<dbReference type="PANTHER" id="PTHR23084:SF179">
    <property type="entry name" value="OS10G0565000 PROTEIN"/>
    <property type="match status" value="1"/>
</dbReference>
<evidence type="ECO:0000313" key="4">
    <source>
        <dbReference type="EMBL" id="SOV11854.1"/>
    </source>
</evidence>
<sequence length="1361" mass="161205">MKKIKDSFQLFSSKSKRDNEKNQDISNRLYKIGSEFEEKFDEDVENIKFNADDISSYFVKNNESLNKEIYRECDNKKSVNEINIYKRLQDKKIKTLFDTSICGPYICCIFILSKKENVNIEYIYPHIDINEKNIILQIENETKVVTPFNVWYRYKGEWKEDIENFLIERIFLLKEMNTSSNVLYNLNIECSSNNEYNILYGNSGNRYYSIVIDYLEENIYKEIMIISQIPYYNFISWKFLTVMESFLIDKEFKKLKNFVDSFSEDNNIFEKITFDDYYLNLSNNMEQLKNMKLENILIFLKALLLEKKIVISCSKKEMGCKYVLLFLSFIPDIINLGFNIKNYEDKFEEWIKLKLPLILFHETYVLLLHIDNLKLFNNYTCSKNYFISTTIDSDVYKDVQNNADLLYDVDKDSLVINNDNLMNVLKLTKFENNHINKIHSIFKSFFNFSSLIFENIKPNETLINLQNINYSNTNNIISNFNRINEKLFCNQNDNISLTINNSNMNNINNNSNDEDDNNNNDGADIVYTKSLCDMKTINMDDYKNNEDKSLSNLGNIPNEIKGENQMEKMKEEKVLNGTTCGTMNENSELYMNEDISNGNNININNINNNNNNKCYRDSFHLNDSFTSNECNYENFELIDDEDDIYIINLKEEYSEQVNFMKDIERSESNYNTTDKMKGLKRNDELEKYVIDIRNHFHIYFNELFTLSKEYFEEGMKEKKNVYEENYNNLFIEMWEETTNFHSFIEKDHKINKFLKIAEENNILFDKRNLEKYTFINDLLIIEKGEYYNETINNNNNNLKEVLIISLKGYVYEGTYCFLKNCKEGLGKFVSNIYDITFQGEWHNDQINGSGHLYHKNFKYFGKFKNNLFTENGIFVDNLLNQYEGEFLNGYFNGNGKLIYNKNTYIGIFKNNNLIGQGKILYNNGSVYTGEIKNFLPHGYGFLSYDDSAIFEGYFIEGKKCGNGFLTLKCNDASNNIFSIEGKWENDEPVMRKSFHIVFPNKDKYIGKIYILPNSKRNNKYKFIADDTMVNIIEKKLNNVNQLIETIFNFMNHTTNDNKKLEHVTTDMITEEQRKYYLNVPYPAEDINNVSNTINDQNGNNKSITSNPQSISVHQKINDYQNDDNYEIRNSSILNSIDNPEDYSSFKKKDSLPIIFLEENQTSIEFNGTYKDSDDSENAENEQNKFLKEKLETFINNKKKKILKNIFDILDQNWLINNTEKKLNKNKNIVEYLQQKKLFIVPHRKGLSIYNKKKENYNGKFCLGMKHGYGIYVYDHINRYEGYWFRGMKHGYAILYEGDHIYYAHFNYDKLISKDIILPQNLDKYKPKKETSKVKVYNNEFLINQSFFNFKDFISTVVCNYL</sequence>